<dbReference type="EMBL" id="NCKU01001564">
    <property type="protein sequence ID" value="RWS11805.1"/>
    <property type="molecule type" value="Genomic_DNA"/>
</dbReference>
<dbReference type="GO" id="GO:0042761">
    <property type="term" value="P:very long-chain fatty acid biosynthetic process"/>
    <property type="evidence" value="ECO:0007669"/>
    <property type="project" value="TreeGrafter"/>
</dbReference>
<dbReference type="EC" id="2.3.1.199" evidence="10"/>
<dbReference type="AlphaFoldDB" id="A0A443R962"/>
<keyword evidence="9 10" id="KW-0275">Fatty acid biosynthesis</keyword>
<dbReference type="PANTHER" id="PTHR11157:SF17">
    <property type="entry name" value="ELONGATION OF VERY LONG CHAIN FATTY ACIDS PROTEIN 6"/>
    <property type="match status" value="1"/>
</dbReference>
<keyword evidence="12" id="KW-1185">Reference proteome</keyword>
<keyword evidence="7 10" id="KW-0443">Lipid metabolism</keyword>
<proteinExistence type="inferred from homology"/>
<keyword evidence="2 10" id="KW-0444">Lipid biosynthesis</keyword>
<dbReference type="OrthoDB" id="6495585at2759"/>
<dbReference type="GO" id="GO:0034626">
    <property type="term" value="P:fatty acid elongation, polyunsaturated fatty acid"/>
    <property type="evidence" value="ECO:0007669"/>
    <property type="project" value="TreeGrafter"/>
</dbReference>
<feature type="transmembrane region" description="Helical" evidence="10">
    <location>
        <begin position="155"/>
        <end position="177"/>
    </location>
</feature>
<evidence type="ECO:0000313" key="12">
    <source>
        <dbReference type="Proteomes" id="UP000285301"/>
    </source>
</evidence>
<evidence type="ECO:0000256" key="10">
    <source>
        <dbReference type="RuleBase" id="RU361115"/>
    </source>
</evidence>
<evidence type="ECO:0000256" key="7">
    <source>
        <dbReference type="ARBA" id="ARBA00023098"/>
    </source>
</evidence>
<reference evidence="11 12" key="1">
    <citation type="journal article" date="2018" name="Gigascience">
        <title>Genomes of trombidid mites reveal novel predicted allergens and laterally-transferred genes associated with secondary metabolism.</title>
        <authorList>
            <person name="Dong X."/>
            <person name="Chaisiri K."/>
            <person name="Xia D."/>
            <person name="Armstrong S.D."/>
            <person name="Fang Y."/>
            <person name="Donnelly M.J."/>
            <person name="Kadowaki T."/>
            <person name="McGarry J.W."/>
            <person name="Darby A.C."/>
            <person name="Makepeace B.L."/>
        </authorList>
    </citation>
    <scope>NUCLEOTIDE SEQUENCE [LARGE SCALE GENOMIC DNA]</scope>
    <source>
        <strain evidence="11">UoL-WK</strain>
    </source>
</reference>
<feature type="transmembrane region" description="Helical" evidence="10">
    <location>
        <begin position="197"/>
        <end position="216"/>
    </location>
</feature>
<comment type="caution">
    <text evidence="11">The sequence shown here is derived from an EMBL/GenBank/DDBJ whole genome shotgun (WGS) entry which is preliminary data.</text>
</comment>
<evidence type="ECO:0000256" key="1">
    <source>
        <dbReference type="ARBA" id="ARBA00004141"/>
    </source>
</evidence>
<evidence type="ECO:0000256" key="5">
    <source>
        <dbReference type="ARBA" id="ARBA00022832"/>
    </source>
</evidence>
<evidence type="ECO:0000313" key="11">
    <source>
        <dbReference type="EMBL" id="RWS11805.1"/>
    </source>
</evidence>
<dbReference type="GO" id="GO:0009922">
    <property type="term" value="F:fatty acid elongase activity"/>
    <property type="evidence" value="ECO:0007669"/>
    <property type="project" value="UniProtKB-EC"/>
</dbReference>
<dbReference type="GO" id="GO:0030148">
    <property type="term" value="P:sphingolipid biosynthetic process"/>
    <property type="evidence" value="ECO:0007669"/>
    <property type="project" value="TreeGrafter"/>
</dbReference>
<dbReference type="GO" id="GO:0005789">
    <property type="term" value="C:endoplasmic reticulum membrane"/>
    <property type="evidence" value="ECO:0007669"/>
    <property type="project" value="TreeGrafter"/>
</dbReference>
<dbReference type="GO" id="GO:0034625">
    <property type="term" value="P:fatty acid elongation, monounsaturated fatty acid"/>
    <property type="evidence" value="ECO:0007669"/>
    <property type="project" value="TreeGrafter"/>
</dbReference>
<feature type="transmembrane region" description="Helical" evidence="10">
    <location>
        <begin position="126"/>
        <end position="143"/>
    </location>
</feature>
<comment type="caution">
    <text evidence="10">Lacks conserved residue(s) required for the propagation of feature annotation.</text>
</comment>
<keyword evidence="6 10" id="KW-1133">Transmembrane helix</keyword>
<comment type="subcellular location">
    <subcellularLocation>
        <location evidence="1">Membrane</location>
        <topology evidence="1">Multi-pass membrane protein</topology>
    </subcellularLocation>
</comment>
<evidence type="ECO:0000256" key="8">
    <source>
        <dbReference type="ARBA" id="ARBA00023136"/>
    </source>
</evidence>
<keyword evidence="3 10" id="KW-0808">Transferase</keyword>
<evidence type="ECO:0000256" key="6">
    <source>
        <dbReference type="ARBA" id="ARBA00022989"/>
    </source>
</evidence>
<dbReference type="STRING" id="1965070.A0A443R962"/>
<keyword evidence="4 10" id="KW-0812">Transmembrane</keyword>
<dbReference type="Pfam" id="PF01151">
    <property type="entry name" value="ELO"/>
    <property type="match status" value="1"/>
</dbReference>
<evidence type="ECO:0000256" key="2">
    <source>
        <dbReference type="ARBA" id="ARBA00022516"/>
    </source>
</evidence>
<evidence type="ECO:0000256" key="4">
    <source>
        <dbReference type="ARBA" id="ARBA00022692"/>
    </source>
</evidence>
<accession>A0A443R962</accession>
<sequence length="242" mass="28440">MDAMQLAPEHLHLVSVRIGDFLPQEENEAEGIVQSSQVARPYFMLPEMITMLNKSFYHSVCYSSVVERAQYWMWLFAVSKIVELGDTLFIVLRKQNLIFLHWSHHIISLVYTWFSCAQNISLGRWFVTMNYCVHSLMYGYYAFRALQYKVPRSVAIFITTLQIIQMVLGFYVSYYAFSAKLNAVYCEIPMKTATIGITMYIAFFYMFAQFFVQTYFPNLKGAKLWLPLATWTRNKTNSHYKQ</sequence>
<dbReference type="Proteomes" id="UP000285301">
    <property type="component" value="Unassembled WGS sequence"/>
</dbReference>
<keyword evidence="5 10" id="KW-0276">Fatty acid metabolism</keyword>
<keyword evidence="8 10" id="KW-0472">Membrane</keyword>
<dbReference type="PANTHER" id="PTHR11157">
    <property type="entry name" value="FATTY ACID ACYL TRANSFERASE-RELATED"/>
    <property type="match status" value="1"/>
</dbReference>
<organism evidence="11 12">
    <name type="scientific">Dinothrombium tinctorium</name>
    <dbReference type="NCBI Taxonomy" id="1965070"/>
    <lineage>
        <taxon>Eukaryota</taxon>
        <taxon>Metazoa</taxon>
        <taxon>Ecdysozoa</taxon>
        <taxon>Arthropoda</taxon>
        <taxon>Chelicerata</taxon>
        <taxon>Arachnida</taxon>
        <taxon>Acari</taxon>
        <taxon>Acariformes</taxon>
        <taxon>Trombidiformes</taxon>
        <taxon>Prostigmata</taxon>
        <taxon>Anystina</taxon>
        <taxon>Parasitengona</taxon>
        <taxon>Trombidioidea</taxon>
        <taxon>Trombidiidae</taxon>
        <taxon>Dinothrombium</taxon>
    </lineage>
</organism>
<comment type="similarity">
    <text evidence="10">Belongs to the ELO family.</text>
</comment>
<evidence type="ECO:0000256" key="3">
    <source>
        <dbReference type="ARBA" id="ARBA00022679"/>
    </source>
</evidence>
<comment type="catalytic activity">
    <reaction evidence="10">
        <text>a very-long-chain acyl-CoA + malonyl-CoA + H(+) = a very-long-chain 3-oxoacyl-CoA + CO2 + CoA</text>
        <dbReference type="Rhea" id="RHEA:32727"/>
        <dbReference type="ChEBI" id="CHEBI:15378"/>
        <dbReference type="ChEBI" id="CHEBI:16526"/>
        <dbReference type="ChEBI" id="CHEBI:57287"/>
        <dbReference type="ChEBI" id="CHEBI:57384"/>
        <dbReference type="ChEBI" id="CHEBI:90725"/>
        <dbReference type="ChEBI" id="CHEBI:90736"/>
        <dbReference type="EC" id="2.3.1.199"/>
    </reaction>
</comment>
<name>A0A443R962_9ACAR</name>
<protein>
    <recommendedName>
        <fullName evidence="10">Elongation of very long chain fatty acids protein</fullName>
        <ecNumber evidence="10">2.3.1.199</ecNumber>
    </recommendedName>
    <alternativeName>
        <fullName evidence="10">Very-long-chain 3-oxoacyl-CoA synthase</fullName>
    </alternativeName>
</protein>
<dbReference type="GO" id="GO:0019367">
    <property type="term" value="P:fatty acid elongation, saturated fatty acid"/>
    <property type="evidence" value="ECO:0007669"/>
    <property type="project" value="TreeGrafter"/>
</dbReference>
<evidence type="ECO:0000256" key="9">
    <source>
        <dbReference type="ARBA" id="ARBA00023160"/>
    </source>
</evidence>
<gene>
    <name evidence="11" type="ORF">B4U79_14412</name>
</gene>
<dbReference type="InterPro" id="IPR002076">
    <property type="entry name" value="ELO_fam"/>
</dbReference>